<evidence type="ECO:0000256" key="1">
    <source>
        <dbReference type="SAM" id="Phobius"/>
    </source>
</evidence>
<evidence type="ECO:0000259" key="2">
    <source>
        <dbReference type="Pfam" id="PF13962"/>
    </source>
</evidence>
<feature type="transmembrane region" description="Helical" evidence="1">
    <location>
        <begin position="108"/>
        <end position="132"/>
    </location>
</feature>
<dbReference type="PANTHER" id="PTHR24177:SF365">
    <property type="entry name" value="ANKYRIN REPEAT-CONTAINING PROTEIN NPR4-LIKE ISOFORM X1"/>
    <property type="match status" value="1"/>
</dbReference>
<dbReference type="InterPro" id="IPR026961">
    <property type="entry name" value="PGG_dom"/>
</dbReference>
<organism evidence="3 4">
    <name type="scientific">Solanum pennellii</name>
    <name type="common">Tomato</name>
    <name type="synonym">Lycopersicon pennellii</name>
    <dbReference type="NCBI Taxonomy" id="28526"/>
    <lineage>
        <taxon>Eukaryota</taxon>
        <taxon>Viridiplantae</taxon>
        <taxon>Streptophyta</taxon>
        <taxon>Embryophyta</taxon>
        <taxon>Tracheophyta</taxon>
        <taxon>Spermatophyta</taxon>
        <taxon>Magnoliopsida</taxon>
        <taxon>eudicotyledons</taxon>
        <taxon>Gunneridae</taxon>
        <taxon>Pentapetalae</taxon>
        <taxon>asterids</taxon>
        <taxon>lamiids</taxon>
        <taxon>Solanales</taxon>
        <taxon>Solanaceae</taxon>
        <taxon>Solanoideae</taxon>
        <taxon>Solaneae</taxon>
        <taxon>Solanum</taxon>
        <taxon>Solanum subgen. Lycopersicon</taxon>
    </lineage>
</organism>
<feature type="domain" description="PGG" evidence="2">
    <location>
        <begin position="65"/>
        <end position="132"/>
    </location>
</feature>
<dbReference type="Proteomes" id="UP000694930">
    <property type="component" value="Chromosome 2"/>
</dbReference>
<keyword evidence="1" id="KW-0472">Membrane</keyword>
<protein>
    <submittedName>
        <fullName evidence="4">Uncharacterized protein LOC107009067</fullName>
    </submittedName>
</protein>
<proteinExistence type="predicted"/>
<sequence length="165" mass="18952">MVLSIRFFSHIRSKKQAGLLLEELWAECEKSGDDKLLEIVRRRNLLHRFSRFLEQHFRCKKRDCGLRVFVISDAVALVSSIVSIIMFLSILTSRYAEDDFLMSLPAKLFFGITALFVSIVSMLLAFTSTFFLVYSNLTNWEPKLIAACACIPVGFIWVFPVQTMV</sequence>
<name>A0ABM1FZI4_SOLPN</name>
<evidence type="ECO:0000313" key="4">
    <source>
        <dbReference type="RefSeq" id="XP_015063816.1"/>
    </source>
</evidence>
<dbReference type="PANTHER" id="PTHR24177">
    <property type="entry name" value="CASKIN"/>
    <property type="match status" value="1"/>
</dbReference>
<keyword evidence="1" id="KW-1133">Transmembrane helix</keyword>
<reference evidence="3" key="1">
    <citation type="journal article" date="2014" name="Nat. Genet.">
        <title>The genome of the stress-tolerant wild tomato species Solanum pennellii.</title>
        <authorList>
            <person name="Bolger A."/>
            <person name="Scossa F."/>
            <person name="Bolger M.E."/>
            <person name="Lanz C."/>
            <person name="Maumus F."/>
            <person name="Tohge T."/>
            <person name="Quesneville H."/>
            <person name="Alseekh S."/>
            <person name="Sorensen I."/>
            <person name="Lichtenstein G."/>
            <person name="Fich E.A."/>
            <person name="Conte M."/>
            <person name="Keller H."/>
            <person name="Schneeberger K."/>
            <person name="Schwacke R."/>
            <person name="Ofner I."/>
            <person name="Vrebalov J."/>
            <person name="Xu Y."/>
            <person name="Osorio S."/>
            <person name="Aflitos S.A."/>
            <person name="Schijlen E."/>
            <person name="Jimenez-Gomez J.M."/>
            <person name="Ryngajllo M."/>
            <person name="Kimura S."/>
            <person name="Kumar R."/>
            <person name="Koenig D."/>
            <person name="Headland L.R."/>
            <person name="Maloof J.N."/>
            <person name="Sinha N."/>
            <person name="van Ham R.C."/>
            <person name="Lankhorst R.K."/>
            <person name="Mao L."/>
            <person name="Vogel A."/>
            <person name="Arsova B."/>
            <person name="Panstruga R."/>
            <person name="Fei Z."/>
            <person name="Rose J.K."/>
            <person name="Zamir D."/>
            <person name="Carrari F."/>
            <person name="Giovannoni J.J."/>
            <person name="Weigel D."/>
            <person name="Usadel B."/>
            <person name="Fernie A.R."/>
        </authorList>
    </citation>
    <scope>NUCLEOTIDE SEQUENCE [LARGE SCALE GENOMIC DNA]</scope>
    <source>
        <strain evidence="3">cv. LA0716</strain>
    </source>
</reference>
<evidence type="ECO:0000313" key="3">
    <source>
        <dbReference type="Proteomes" id="UP000694930"/>
    </source>
</evidence>
<feature type="transmembrane region" description="Helical" evidence="1">
    <location>
        <begin position="144"/>
        <end position="162"/>
    </location>
</feature>
<reference evidence="4" key="2">
    <citation type="submission" date="2025-08" db="UniProtKB">
        <authorList>
            <consortium name="RefSeq"/>
        </authorList>
    </citation>
    <scope>IDENTIFICATION</scope>
</reference>
<gene>
    <name evidence="4" type="primary">LOC107009067</name>
</gene>
<dbReference type="Pfam" id="PF13962">
    <property type="entry name" value="PGG"/>
    <property type="match status" value="1"/>
</dbReference>
<keyword evidence="1" id="KW-0812">Transmembrane</keyword>
<feature type="transmembrane region" description="Helical" evidence="1">
    <location>
        <begin position="68"/>
        <end position="88"/>
    </location>
</feature>
<dbReference type="RefSeq" id="XP_015063816.1">
    <property type="nucleotide sequence ID" value="XM_015208330.2"/>
</dbReference>
<accession>A0ABM1FZI4</accession>
<dbReference type="GeneID" id="107009067"/>
<keyword evidence="3" id="KW-1185">Reference proteome</keyword>